<dbReference type="GO" id="GO:0047657">
    <property type="term" value="F:alpha-1,3-glucan synthase activity"/>
    <property type="evidence" value="ECO:0007669"/>
    <property type="project" value="UniProtKB-EC"/>
</dbReference>
<dbReference type="GO" id="GO:0009277">
    <property type="term" value="C:fungal-type cell wall"/>
    <property type="evidence" value="ECO:0007669"/>
    <property type="project" value="TreeGrafter"/>
</dbReference>
<dbReference type="InterPro" id="IPR006047">
    <property type="entry name" value="GH13_cat_dom"/>
</dbReference>
<evidence type="ECO:0000256" key="2">
    <source>
        <dbReference type="ARBA" id="ARBA00022679"/>
    </source>
</evidence>
<dbReference type="Proteomes" id="UP000664203">
    <property type="component" value="Unassembled WGS sequence"/>
</dbReference>
<dbReference type="Gene3D" id="3.20.20.80">
    <property type="entry name" value="Glycosidases"/>
    <property type="match status" value="2"/>
</dbReference>
<dbReference type="Pfam" id="PF08323">
    <property type="entry name" value="Glyco_transf_5"/>
    <property type="match status" value="1"/>
</dbReference>
<dbReference type="SMART" id="SM00642">
    <property type="entry name" value="Aamy"/>
    <property type="match status" value="1"/>
</dbReference>
<proteinExistence type="predicted"/>
<dbReference type="InterPro" id="IPR058657">
    <property type="entry name" value="Mok11-13/Ags1-like_Ig"/>
</dbReference>
<dbReference type="Pfam" id="PF26111">
    <property type="entry name" value="Ig_Mok13"/>
    <property type="match status" value="1"/>
</dbReference>
<evidence type="ECO:0000313" key="5">
    <source>
        <dbReference type="EMBL" id="CAF9925486.1"/>
    </source>
</evidence>
<evidence type="ECO:0000259" key="4">
    <source>
        <dbReference type="SMART" id="SM00642"/>
    </source>
</evidence>
<keyword evidence="1" id="KW-0328">Glycosyltransferase</keyword>
<dbReference type="InterPro" id="IPR058656">
    <property type="entry name" value="Mok11-13/Ags1-like_GH"/>
</dbReference>
<dbReference type="Pfam" id="PF26114">
    <property type="entry name" value="Ig_2_Mok13"/>
    <property type="match status" value="1"/>
</dbReference>
<protein>
    <submittedName>
        <fullName evidence="5">Cell wall alpha-1,3-glucan synthase ags1</fullName>
    </submittedName>
</protein>
<dbReference type="InterPro" id="IPR017853">
    <property type="entry name" value="GH"/>
</dbReference>
<dbReference type="EMBL" id="CAJPDR010000204">
    <property type="protein sequence ID" value="CAF9925486.1"/>
    <property type="molecule type" value="Genomic_DNA"/>
</dbReference>
<dbReference type="InterPro" id="IPR058658">
    <property type="entry name" value="Mok11-13/Ags1-like_Ig_2"/>
</dbReference>
<keyword evidence="2" id="KW-0808">Transferase</keyword>
<dbReference type="PANTHER" id="PTHR47182">
    <property type="entry name" value="CELL WALL ALPHA-1,3-GLUCAN SYNTHASE AGS1-RELATED"/>
    <property type="match status" value="1"/>
</dbReference>
<dbReference type="InterPro" id="IPR058655">
    <property type="entry name" value="Mok11-14/Ags1-like"/>
</dbReference>
<dbReference type="Pfam" id="PF00128">
    <property type="entry name" value="Alpha-amylase"/>
    <property type="match status" value="1"/>
</dbReference>
<dbReference type="OrthoDB" id="512920at2759"/>
<dbReference type="SUPFAM" id="SSF51445">
    <property type="entry name" value="(Trans)glycosidases"/>
    <property type="match status" value="1"/>
</dbReference>
<dbReference type="Pfam" id="PF13692">
    <property type="entry name" value="Glyco_trans_1_4"/>
    <property type="match status" value="1"/>
</dbReference>
<gene>
    <name evidence="5" type="primary">AGS1_2</name>
    <name evidence="5" type="ORF">ALECFALPRED_003148</name>
</gene>
<dbReference type="SUPFAM" id="SSF53756">
    <property type="entry name" value="UDP-Glycosyltransferase/glycogen phosphorylase"/>
    <property type="match status" value="1"/>
</dbReference>
<feature type="domain" description="Glycosyl hydrolase family 13 catalytic" evidence="4">
    <location>
        <begin position="76"/>
        <end position="547"/>
    </location>
</feature>
<dbReference type="InterPro" id="IPR058659">
    <property type="entry name" value="Mok11-13/Ags1-like_CBM"/>
</dbReference>
<dbReference type="Pfam" id="PF26122">
    <property type="entry name" value="CBM_Mok13"/>
    <property type="match status" value="1"/>
</dbReference>
<evidence type="ECO:0000256" key="3">
    <source>
        <dbReference type="SAM" id="SignalP"/>
    </source>
</evidence>
<evidence type="ECO:0000313" key="6">
    <source>
        <dbReference type="Proteomes" id="UP000664203"/>
    </source>
</evidence>
<evidence type="ECO:0000256" key="1">
    <source>
        <dbReference type="ARBA" id="ARBA00022676"/>
    </source>
</evidence>
<feature type="signal peptide" evidence="3">
    <location>
        <begin position="1"/>
        <end position="30"/>
    </location>
</feature>
<dbReference type="PANTHER" id="PTHR47182:SF2">
    <property type="entry name" value="CELL WALL ALPHA-1,3-GLUCAN SYNTHASE AGS1"/>
    <property type="match status" value="1"/>
</dbReference>
<name>A0A8H3FIY7_9LECA</name>
<feature type="chain" id="PRO_5034654324" evidence="3">
    <location>
        <begin position="31"/>
        <end position="1574"/>
    </location>
</feature>
<accession>A0A8H3FIY7</accession>
<dbReference type="CDD" id="cd11323">
    <property type="entry name" value="AmyAc_AGS"/>
    <property type="match status" value="1"/>
</dbReference>
<organism evidence="5 6">
    <name type="scientific">Alectoria fallacina</name>
    <dbReference type="NCBI Taxonomy" id="1903189"/>
    <lineage>
        <taxon>Eukaryota</taxon>
        <taxon>Fungi</taxon>
        <taxon>Dikarya</taxon>
        <taxon>Ascomycota</taxon>
        <taxon>Pezizomycotina</taxon>
        <taxon>Lecanoromycetes</taxon>
        <taxon>OSLEUM clade</taxon>
        <taxon>Lecanoromycetidae</taxon>
        <taxon>Lecanorales</taxon>
        <taxon>Lecanorineae</taxon>
        <taxon>Parmeliaceae</taxon>
        <taxon>Alectoria</taxon>
    </lineage>
</organism>
<sequence>MAPTDIVGRGSSAAQQWSWILLLLIPAVCGLRYDPSQIAYNINTNQTADGPINYWGEWENHTFNPSPSNWRVPFYTVLLDRFVNGNPTNDDANGTQFEHDLTQTQLRHGGDVKGLQDSLDYLQGMGIKVGPVFSQQEWHYAYYVQVLYLAGSPHINVPWGADGYSPLDFTLLDHHLGTIDEWQAAITEIHRRGMYVMLDNTMSTMGDLIGFEGYLNASTPFNSREHNALWKGDRRYNDFAFGNDELPFCDYPRFYGDDGTEVLNLSSELVGCRDSEFDQYGEVAAFGNYPEWQRQVSKFAFVQDRLREWQPEVLSKIEHFSCMTLAMLDIDGYRIDKGLTITVDAQAHWSNSIRACATRFGKENFYISGEVVAGNTFGSVYIGRGRSPDNYVENVTEAVMLTDTSDPQYFIRDEGLNAFDGVAFHYTIYRFLSRFLGLDGTFGAEGDPSNVSWIDFWEAILSTNDMINANDGITFDPRHMYGVTNQDVFRWPTIKNGIEKQLLGYFIVALLLPGIPTLVWGEEQAFYVLDSTDANYVFGRSPMSSAQAWGMHGCYNAAIGNSKYYEWPIEAGLHGCQDEWVLLDHRDPSHPVRNFIKGTHEMRENYLVFQDGFYLQLLSNRTYQIFLPGSNHTPTETGLWSIERAGNLDIQQNLTHIAWLVYTNENHTTINIFNCTDDGGALLAPFSAGSTVKNTYFPYEEYTLKDSSIVMAWGFKAFVLKENYINPTPVITTFLPGHDYRMLSTPSIPIELHFSTPMDCQEIKNTLQINSTTSDSSTPQLDVNSVHCNDMGNSDNTLSSISGTINTTWSFAATLIDVSDGIHQISINNISTAADGHATTDSNDHFLIRVGQRDNPMVFPNSANYSSGLLFKDANNSLYVSHKAAGADMFRYSLNFGTTYSDWEDYANGDSPNTTLAPRVWSGTKLQDWDGEHVIVQYWSRLVGSSDHVQHADLGIGSRQRQFPQVFLEGVFNQHGYDEGVANQMQMKNDNIWIFDFVSEWPAQVSVNLWGINPDGQPDQTRVYGDIDDDYVLDRIPPYSLINNVINIPEPPPSPFLGWQVTLNDADYRFQLTPIGSRWNQLALYILLWLIPIISGGAAVWAFVRSFYGVKLNEFGIAPKKGLEVGNLRQLFKREKVQGLEYDICEPQLSPIKPSDIGISHEFRQAKQFVQVATPITPTIPKRLTVLIATMEYEIEDWAVKVKIGGLGVMSIGDIKYPTDRPAESIAIKVLGSMYEIKTQYHTVENITYVLLDAPIFRQQTKADPYPTRMDDLDSAVYYSAWNSCIAEVMRRFPIDLYHINDYHGAVAPLHLLPKIVPCLLSLHNAEFQGLWPMRSEPESQEVCEIYNLDPAVVQKYVRFGEVFSASYLRIHQKGFGAVGVSTKYGKRAFARYPIFWGMKDVGGLPNPDPTDTGSWSGEQIKTEEISVNEELEASKPGLKQQAQDWAGLKQDPLAELFVFVGRWSNQKGVDAIADVFPSIMERHSHVQLICVGPVIDLYGKFAAIKLAQMMKVYTGRVFSQPEFTALPPYVFSGADFALMPSRDEPFGLVAVEFGRKGVLCVGTYISEPWVPTR</sequence>
<dbReference type="Gene3D" id="3.40.50.2000">
    <property type="entry name" value="Glycogen Phosphorylase B"/>
    <property type="match status" value="2"/>
</dbReference>
<reference evidence="5" key="1">
    <citation type="submission" date="2021-03" db="EMBL/GenBank/DDBJ databases">
        <authorList>
            <person name="Tagirdzhanova G."/>
        </authorList>
    </citation>
    <scope>NUCLEOTIDE SEQUENCE</scope>
</reference>
<keyword evidence="6" id="KW-1185">Reference proteome</keyword>
<keyword evidence="3" id="KW-0732">Signal</keyword>
<dbReference type="InterPro" id="IPR013534">
    <property type="entry name" value="Starch_synth_cat_dom"/>
</dbReference>
<comment type="caution">
    <text evidence="5">The sequence shown here is derived from an EMBL/GenBank/DDBJ whole genome shotgun (WGS) entry which is preliminary data.</text>
</comment>
<dbReference type="Pfam" id="PF26108">
    <property type="entry name" value="GH_Mok13"/>
    <property type="match status" value="1"/>
</dbReference>
<dbReference type="GO" id="GO:0070600">
    <property type="term" value="P:fungal-type cell wall (1-&gt;3)-alpha-glucan biosynthetic process"/>
    <property type="evidence" value="ECO:0007669"/>
    <property type="project" value="TreeGrafter"/>
</dbReference>